<dbReference type="AlphaFoldDB" id="S1RSC6"/>
<dbReference type="CDD" id="cd16015">
    <property type="entry name" value="LTA_synthase"/>
    <property type="match status" value="1"/>
</dbReference>
<feature type="binding site" evidence="10">
    <location>
        <position position="459"/>
    </location>
    <ligand>
        <name>Mn(2+)</name>
        <dbReference type="ChEBI" id="CHEBI:29035"/>
    </ligand>
</feature>
<feature type="binding site" evidence="10">
    <location>
        <position position="281"/>
    </location>
    <ligand>
        <name>Mn(2+)</name>
        <dbReference type="ChEBI" id="CHEBI:29035"/>
    </ligand>
</feature>
<comment type="caution">
    <text evidence="14">The sequence shown here is derived from an EMBL/GenBank/DDBJ whole genome shotgun (WGS) entry which is preliminary data.</text>
</comment>
<organism evidence="14 15">
    <name type="scientific">Enterococcus cecorum DSM 20682 = ATCC 43198</name>
    <dbReference type="NCBI Taxonomy" id="1121864"/>
    <lineage>
        <taxon>Bacteria</taxon>
        <taxon>Bacillati</taxon>
        <taxon>Bacillota</taxon>
        <taxon>Bacilli</taxon>
        <taxon>Lactobacillales</taxon>
        <taxon>Enterococcaceae</taxon>
        <taxon>Enterococcus</taxon>
    </lineage>
</organism>
<evidence type="ECO:0000256" key="8">
    <source>
        <dbReference type="PIRSR" id="PIRSR005091-1"/>
    </source>
</evidence>
<keyword evidence="7 12" id="KW-0472">Membrane</keyword>
<evidence type="ECO:0000256" key="7">
    <source>
        <dbReference type="ARBA" id="ARBA00023136"/>
    </source>
</evidence>
<feature type="active site" evidence="8">
    <location>
        <position position="281"/>
    </location>
</feature>
<evidence type="ECO:0000256" key="3">
    <source>
        <dbReference type="ARBA" id="ARBA00009983"/>
    </source>
</evidence>
<feature type="transmembrane region" description="Helical" evidence="12">
    <location>
        <begin position="20"/>
        <end position="39"/>
    </location>
</feature>
<dbReference type="InterPro" id="IPR050448">
    <property type="entry name" value="OpgB/LTA_synthase_biosynth"/>
</dbReference>
<feature type="binding site" evidence="10">
    <location>
        <position position="458"/>
    </location>
    <ligand>
        <name>Mn(2+)</name>
        <dbReference type="ChEBI" id="CHEBI:29035"/>
    </ligand>
</feature>
<dbReference type="InterPro" id="IPR017850">
    <property type="entry name" value="Alkaline_phosphatase_core_sf"/>
</dbReference>
<sequence length="683" mass="78016">MLAYTLDFHLSLENALQHFILIINPIATTLLLLSVGLYVRRKKPAYITMMVIYFIMTALLFSNAVYYREFTDFITINTMLGAGKVASGLGESAIKLFRPYDILYWLDFILLVFALATKRIKMDETPVRARMAFAFSTLAVMIFSGNLFLAESDRPELLTRTFSRDYLVKYLGINAFTAYDGVQTYKTTQVRAQASATDMDEVAEYVKGHYAKPNDQYFGLAKGRNVIYIHLESTQQFLIDYKLKDENGVEHEVMPFINSLYHSNSTFSFSNFFHQVKAGKTSDSETLFENSLFGLNQGALFTQLGGKNTFEAAPNILKQTQGYTSAVFHGNSGTFWNRNETYKRLGYDYFFDASYYNVTEDNSFQYGLNDKPFFQQSVKYLEHLQQPFYTKFIAVSNHYPYSQLSGDETGFPLAQTKDETINSYFSTANYMDTAVHEFFDYLKQSGLYDNSIIILYGDHYGISNARNKELAQLLGKDRETWSNFDNAQVQRVPYMIHIPGMNKGKIIDTYGGQVDALPTLLHLLGVDTQNYIQLGQDLFSPDHKQLVAFRDGDFVTPNYTYYGGVLYDNKTGEEITEPSEELKKQIDADKEAVSDQLATSDKINNGDLLRFYTKSGLKAINPDDYNYLKNTDRIEKIEKELGDKSTSVYSKHNHTSTTDKYQTKSYQELHPKETSSSTSSENE</sequence>
<comment type="similarity">
    <text evidence="3">Belongs to the LTA synthase family.</text>
</comment>
<feature type="transmembrane region" description="Helical" evidence="12">
    <location>
        <begin position="46"/>
        <end position="67"/>
    </location>
</feature>
<dbReference type="SUPFAM" id="SSF53649">
    <property type="entry name" value="Alkaline phosphatase-like"/>
    <property type="match status" value="1"/>
</dbReference>
<dbReference type="GO" id="GO:0005886">
    <property type="term" value="C:plasma membrane"/>
    <property type="evidence" value="ECO:0007669"/>
    <property type="project" value="UniProtKB-SubCell"/>
</dbReference>
<evidence type="ECO:0000313" key="14">
    <source>
        <dbReference type="EMBL" id="ESK61928.1"/>
    </source>
</evidence>
<dbReference type="PIRSF" id="PIRSF005091">
    <property type="entry name" value="Mmb_sulf_HI1246"/>
    <property type="match status" value="1"/>
</dbReference>
<feature type="binding site" evidence="10">
    <location>
        <position position="232"/>
    </location>
    <ligand>
        <name>Mn(2+)</name>
        <dbReference type="ChEBI" id="CHEBI:29035"/>
    </ligand>
</feature>
<evidence type="ECO:0000256" key="5">
    <source>
        <dbReference type="ARBA" id="ARBA00022692"/>
    </source>
</evidence>
<keyword evidence="5 12" id="KW-0812">Transmembrane</keyword>
<feature type="compositionally biased region" description="Polar residues" evidence="11">
    <location>
        <begin position="644"/>
        <end position="666"/>
    </location>
</feature>
<dbReference type="InterPro" id="IPR000917">
    <property type="entry name" value="Sulfatase_N"/>
</dbReference>
<comment type="subcellular location">
    <subcellularLocation>
        <location evidence="1">Cell membrane</location>
        <topology evidence="1">Multi-pass membrane protein</topology>
    </subcellularLocation>
</comment>
<dbReference type="Pfam" id="PF00884">
    <property type="entry name" value="Sulfatase"/>
    <property type="match status" value="1"/>
</dbReference>
<evidence type="ECO:0000256" key="1">
    <source>
        <dbReference type="ARBA" id="ARBA00004651"/>
    </source>
</evidence>
<evidence type="ECO:0000256" key="9">
    <source>
        <dbReference type="PIRSR" id="PIRSR005091-2"/>
    </source>
</evidence>
<evidence type="ECO:0000256" key="6">
    <source>
        <dbReference type="ARBA" id="ARBA00022989"/>
    </source>
</evidence>
<feature type="region of interest" description="Disordered" evidence="11">
    <location>
        <begin position="640"/>
        <end position="683"/>
    </location>
</feature>
<evidence type="ECO:0000256" key="4">
    <source>
        <dbReference type="ARBA" id="ARBA00022475"/>
    </source>
</evidence>
<name>S1RSC6_9ENTE</name>
<dbReference type="HOGENOM" id="CLU_021310_0_0_9"/>
<gene>
    <name evidence="14" type="ORF">OMO_00916</name>
</gene>
<evidence type="ECO:0000256" key="12">
    <source>
        <dbReference type="SAM" id="Phobius"/>
    </source>
</evidence>
<dbReference type="EMBL" id="AHYS01000004">
    <property type="protein sequence ID" value="ESK61928.1"/>
    <property type="molecule type" value="Genomic_DNA"/>
</dbReference>
<dbReference type="eggNOG" id="COG1368">
    <property type="taxonomic scope" value="Bacteria"/>
</dbReference>
<dbReference type="PATRIC" id="fig|1121864.4.peg.1133"/>
<dbReference type="InterPro" id="IPR012160">
    <property type="entry name" value="LtaS-like"/>
</dbReference>
<accession>S1RSC6</accession>
<reference evidence="14 15" key="1">
    <citation type="submission" date="2013-10" db="EMBL/GenBank/DDBJ databases">
        <title>The Genome Sequence of Enterococcus cecorum DSM 20682 (= ATCC 43198) (Illumina assembly).</title>
        <authorList>
            <consortium name="The Broad Institute Genomics Platform"/>
            <consortium name="The Broad Institute Genome Sequencing Center for Infectious Disease"/>
            <person name="Earl A."/>
            <person name="Russ C."/>
            <person name="Gilmore M."/>
            <person name="Surin D."/>
            <person name="Walker B."/>
            <person name="Young S."/>
            <person name="Zeng Q."/>
            <person name="Gargeya S."/>
            <person name="Fitzgerald M."/>
            <person name="Haas B."/>
            <person name="Abouelleil A."/>
            <person name="Allen A.W."/>
            <person name="Alvarado L."/>
            <person name="Arachchi H.M."/>
            <person name="Berlin A.M."/>
            <person name="Chapman S.B."/>
            <person name="Gainer-Dewar J."/>
            <person name="Goldberg J."/>
            <person name="Griggs A."/>
            <person name="Gujja S."/>
            <person name="Hansen M."/>
            <person name="Howarth C."/>
            <person name="Imamovic A."/>
            <person name="Ireland A."/>
            <person name="Larimer J."/>
            <person name="McCowan C."/>
            <person name="Murphy C."/>
            <person name="Pearson M."/>
            <person name="Poon T.W."/>
            <person name="Priest M."/>
            <person name="Roberts A."/>
            <person name="Saif S."/>
            <person name="Shea T."/>
            <person name="Sisk P."/>
            <person name="Sykes S."/>
            <person name="Wortman J."/>
            <person name="Nusbaum C."/>
            <person name="Birren B."/>
        </authorList>
    </citation>
    <scope>NUCLEOTIDE SEQUENCE [LARGE SCALE GENOMIC DNA]</scope>
    <source>
        <strain evidence="14 15">ATCC 43198</strain>
    </source>
</reference>
<protein>
    <submittedName>
        <fullName evidence="14">Sulfatase</fullName>
    </submittedName>
</protein>
<feature type="binding site" evidence="9">
    <location>
        <position position="398"/>
    </location>
    <ligand>
        <name>substrate</name>
    </ligand>
</feature>
<evidence type="ECO:0000256" key="10">
    <source>
        <dbReference type="PIRSR" id="PIRSR005091-3"/>
    </source>
</evidence>
<evidence type="ECO:0000256" key="11">
    <source>
        <dbReference type="SAM" id="MobiDB-lite"/>
    </source>
</evidence>
<proteinExistence type="inferred from homology"/>
<dbReference type="PANTHER" id="PTHR47371:SF3">
    <property type="entry name" value="PHOSPHOGLYCEROL TRANSFERASE I"/>
    <property type="match status" value="1"/>
</dbReference>
<evidence type="ECO:0000313" key="15">
    <source>
        <dbReference type="Proteomes" id="UP000017415"/>
    </source>
</evidence>
<keyword evidence="4" id="KW-1003">Cell membrane</keyword>
<dbReference type="STRING" id="44008.GCA_001318175_02077"/>
<keyword evidence="9" id="KW-0479">Metal-binding</keyword>
<dbReference type="Proteomes" id="UP000017415">
    <property type="component" value="Unassembled WGS sequence"/>
</dbReference>
<keyword evidence="9" id="KW-0464">Manganese</keyword>
<dbReference type="Gene3D" id="3.40.720.10">
    <property type="entry name" value="Alkaline Phosphatase, subunit A"/>
    <property type="match status" value="1"/>
</dbReference>
<feature type="transmembrane region" description="Helical" evidence="12">
    <location>
        <begin position="102"/>
        <end position="120"/>
    </location>
</feature>
<feature type="transmembrane region" description="Helical" evidence="12">
    <location>
        <begin position="132"/>
        <end position="150"/>
    </location>
</feature>
<dbReference type="Gene3D" id="3.30.1120.170">
    <property type="match status" value="1"/>
</dbReference>
<comment type="pathway">
    <text evidence="2">Cell wall biogenesis; lipoteichoic acid biosynthesis.</text>
</comment>
<evidence type="ECO:0000259" key="13">
    <source>
        <dbReference type="Pfam" id="PF00884"/>
    </source>
</evidence>
<keyword evidence="6 12" id="KW-1133">Transmembrane helix</keyword>
<feature type="compositionally biased region" description="Low complexity" evidence="11">
    <location>
        <begin position="674"/>
        <end position="683"/>
    </location>
</feature>
<feature type="domain" description="Sulfatase N-terminal" evidence="13">
    <location>
        <begin position="224"/>
        <end position="526"/>
    </location>
</feature>
<keyword evidence="15" id="KW-1185">Reference proteome</keyword>
<dbReference type="GO" id="GO:0046872">
    <property type="term" value="F:metal ion binding"/>
    <property type="evidence" value="ECO:0007669"/>
    <property type="project" value="UniProtKB-KW"/>
</dbReference>
<evidence type="ECO:0000256" key="2">
    <source>
        <dbReference type="ARBA" id="ARBA00004936"/>
    </source>
</evidence>
<dbReference type="PANTHER" id="PTHR47371">
    <property type="entry name" value="LIPOTEICHOIC ACID SYNTHASE"/>
    <property type="match status" value="1"/>
</dbReference>